<dbReference type="RefSeq" id="WP_285734072.1">
    <property type="nucleotide sequence ID" value="NZ_BSSA01000002.1"/>
</dbReference>
<gene>
    <name evidence="2" type="ORF">Kpho02_10740</name>
</gene>
<accession>A0A9W6Q2D2</accession>
<organism evidence="2 3">
    <name type="scientific">Kitasatospora phosalacinea</name>
    <dbReference type="NCBI Taxonomy" id="2065"/>
    <lineage>
        <taxon>Bacteria</taxon>
        <taxon>Bacillati</taxon>
        <taxon>Actinomycetota</taxon>
        <taxon>Actinomycetes</taxon>
        <taxon>Kitasatosporales</taxon>
        <taxon>Streptomycetaceae</taxon>
        <taxon>Kitasatospora</taxon>
    </lineage>
</organism>
<comment type="caution">
    <text evidence="2">The sequence shown here is derived from an EMBL/GenBank/DDBJ whole genome shotgun (WGS) entry which is preliminary data.</text>
</comment>
<sequence length="68" mass="7644">MVTDGVSRLVERYGWTWERLLDMLAKQGPEQAVQAIRDAELTTEPGTFRGKRHDDVTAVYGRPKPGGE</sequence>
<evidence type="ECO:0000313" key="2">
    <source>
        <dbReference type="EMBL" id="GLW68775.1"/>
    </source>
</evidence>
<dbReference type="Proteomes" id="UP001165041">
    <property type="component" value="Unassembled WGS sequence"/>
</dbReference>
<protein>
    <submittedName>
        <fullName evidence="2">Uncharacterized protein</fullName>
    </submittedName>
</protein>
<proteinExistence type="predicted"/>
<dbReference type="EMBL" id="BSSA01000002">
    <property type="protein sequence ID" value="GLW68775.1"/>
    <property type="molecule type" value="Genomic_DNA"/>
</dbReference>
<dbReference type="AlphaFoldDB" id="A0A9W6Q2D2"/>
<evidence type="ECO:0000313" key="3">
    <source>
        <dbReference type="Proteomes" id="UP001165041"/>
    </source>
</evidence>
<feature type="region of interest" description="Disordered" evidence="1">
    <location>
        <begin position="43"/>
        <end position="68"/>
    </location>
</feature>
<evidence type="ECO:0000256" key="1">
    <source>
        <dbReference type="SAM" id="MobiDB-lite"/>
    </source>
</evidence>
<reference evidence="2" key="1">
    <citation type="submission" date="2023-02" db="EMBL/GenBank/DDBJ databases">
        <title>Kitasatospora phosalacinea NBRC 14627.</title>
        <authorList>
            <person name="Ichikawa N."/>
            <person name="Sato H."/>
            <person name="Tonouchi N."/>
        </authorList>
    </citation>
    <scope>NUCLEOTIDE SEQUENCE</scope>
    <source>
        <strain evidence="2">NBRC 14627</strain>
    </source>
</reference>
<name>A0A9W6Q2D2_9ACTN</name>